<comment type="caution">
    <text evidence="2">The sequence shown here is derived from an EMBL/GenBank/DDBJ whole genome shotgun (WGS) entry which is preliminary data.</text>
</comment>
<protein>
    <submittedName>
        <fullName evidence="2">Uncharacterized protein</fullName>
    </submittedName>
</protein>
<evidence type="ECO:0000313" key="3">
    <source>
        <dbReference type="Proteomes" id="UP000249390"/>
    </source>
</evidence>
<dbReference type="AlphaFoldDB" id="A0A328DLV2"/>
<evidence type="ECO:0000256" key="1">
    <source>
        <dbReference type="SAM" id="MobiDB-lite"/>
    </source>
</evidence>
<reference evidence="2 3" key="1">
    <citation type="submission" date="2018-06" db="EMBL/GenBank/DDBJ databases">
        <title>The Genome of Cuscuta australis (Dodder) Provides Insight into the Evolution of Plant Parasitism.</title>
        <authorList>
            <person name="Liu H."/>
        </authorList>
    </citation>
    <scope>NUCLEOTIDE SEQUENCE [LARGE SCALE GENOMIC DNA]</scope>
    <source>
        <strain evidence="3">cv. Yunnan</strain>
        <tissue evidence="2">Vines</tissue>
    </source>
</reference>
<organism evidence="2 3">
    <name type="scientific">Cuscuta australis</name>
    <dbReference type="NCBI Taxonomy" id="267555"/>
    <lineage>
        <taxon>Eukaryota</taxon>
        <taxon>Viridiplantae</taxon>
        <taxon>Streptophyta</taxon>
        <taxon>Embryophyta</taxon>
        <taxon>Tracheophyta</taxon>
        <taxon>Spermatophyta</taxon>
        <taxon>Magnoliopsida</taxon>
        <taxon>eudicotyledons</taxon>
        <taxon>Gunneridae</taxon>
        <taxon>Pentapetalae</taxon>
        <taxon>asterids</taxon>
        <taxon>lamiids</taxon>
        <taxon>Solanales</taxon>
        <taxon>Convolvulaceae</taxon>
        <taxon>Cuscuteae</taxon>
        <taxon>Cuscuta</taxon>
        <taxon>Cuscuta subgen. Grammica</taxon>
        <taxon>Cuscuta sect. Cleistogrammica</taxon>
    </lineage>
</organism>
<dbReference type="Proteomes" id="UP000249390">
    <property type="component" value="Unassembled WGS sequence"/>
</dbReference>
<feature type="region of interest" description="Disordered" evidence="1">
    <location>
        <begin position="1"/>
        <end position="50"/>
    </location>
</feature>
<gene>
    <name evidence="2" type="ORF">DM860_018244</name>
</gene>
<dbReference type="EMBL" id="NQVE01000139">
    <property type="protein sequence ID" value="RAL45151.1"/>
    <property type="molecule type" value="Genomic_DNA"/>
</dbReference>
<accession>A0A328DLV2</accession>
<proteinExistence type="predicted"/>
<sequence>MSSVPLSTKPELLPKPSVTNNSNPVKPNISLLSKPEASPRIVSDKSPGKDEKVKFEMPDLGALIENDAAKFVLFLRVMKSRERACAPTTLARMVIYARFQEETMEATKIQEKLAVRFSFHCMVSFRKKHSWRPASTTGTFQGDTTSSTTVTPLVTRTNFHHYAANHSYLENCTYLYTEKRRFGDLREVMSTVTLAPVRKDRKSETLRLEEAVSSSDSRLRCERRGLK</sequence>
<name>A0A328DLV2_9ASTE</name>
<evidence type="ECO:0000313" key="2">
    <source>
        <dbReference type="EMBL" id="RAL45151.1"/>
    </source>
</evidence>
<keyword evidence="3" id="KW-1185">Reference proteome</keyword>